<protein>
    <submittedName>
        <fullName evidence="1">Uncharacterized protein</fullName>
    </submittedName>
</protein>
<evidence type="ECO:0000313" key="2">
    <source>
        <dbReference type="Proteomes" id="UP000297229"/>
    </source>
</evidence>
<keyword evidence="2" id="KW-1185">Reference proteome</keyword>
<proteinExistence type="predicted"/>
<dbReference type="Proteomes" id="UP000297229">
    <property type="component" value="Unassembled WGS sequence"/>
</dbReference>
<organism evidence="1 2">
    <name type="scientific">Botrytis elliptica</name>
    <dbReference type="NCBI Taxonomy" id="278938"/>
    <lineage>
        <taxon>Eukaryota</taxon>
        <taxon>Fungi</taxon>
        <taxon>Dikarya</taxon>
        <taxon>Ascomycota</taxon>
        <taxon>Pezizomycotina</taxon>
        <taxon>Leotiomycetes</taxon>
        <taxon>Helotiales</taxon>
        <taxon>Sclerotiniaceae</taxon>
        <taxon>Botrytis</taxon>
    </lineage>
</organism>
<name>A0A4Z1JU91_9HELO</name>
<dbReference type="AlphaFoldDB" id="A0A4Z1JU91"/>
<comment type="caution">
    <text evidence="1">The sequence shown here is derived from an EMBL/GenBank/DDBJ whole genome shotgun (WGS) entry which is preliminary data.</text>
</comment>
<accession>A0A4Z1JU91</accession>
<dbReference type="EMBL" id="PQXM01000127">
    <property type="protein sequence ID" value="TGO76996.1"/>
    <property type="molecule type" value="Genomic_DNA"/>
</dbReference>
<evidence type="ECO:0000313" key="1">
    <source>
        <dbReference type="EMBL" id="TGO76996.1"/>
    </source>
</evidence>
<sequence length="65" mass="6928">MNPQSPVVTASNHDHKRTQPFLVAAILITNIRAMANTITAVNVADSPLVNHNTYTMRSGIAATAV</sequence>
<reference evidence="1 2" key="1">
    <citation type="submission" date="2017-12" db="EMBL/GenBank/DDBJ databases">
        <title>Comparative genomics of Botrytis spp.</title>
        <authorList>
            <person name="Valero-Jimenez C.A."/>
            <person name="Tapia P."/>
            <person name="Veloso J."/>
            <person name="Silva-Moreno E."/>
            <person name="Staats M."/>
            <person name="Valdes J.H."/>
            <person name="Van Kan J.A.L."/>
        </authorList>
    </citation>
    <scope>NUCLEOTIDE SEQUENCE [LARGE SCALE GENOMIC DNA]</scope>
    <source>
        <strain evidence="1 2">Be9601</strain>
    </source>
</reference>
<gene>
    <name evidence="1" type="ORF">BELL_0128g00130</name>
</gene>